<reference evidence="4" key="2">
    <citation type="journal article" date="2021" name="PeerJ">
        <title>Extensive microbial diversity within the chicken gut microbiome revealed by metagenomics and culture.</title>
        <authorList>
            <person name="Gilroy R."/>
            <person name="Ravi A."/>
            <person name="Getino M."/>
            <person name="Pursley I."/>
            <person name="Horton D.L."/>
            <person name="Alikhan N.F."/>
            <person name="Baker D."/>
            <person name="Gharbi K."/>
            <person name="Hall N."/>
            <person name="Watson M."/>
            <person name="Adriaenssens E.M."/>
            <person name="Foster-Nyarko E."/>
            <person name="Jarju S."/>
            <person name="Secka A."/>
            <person name="Antonio M."/>
            <person name="Oren A."/>
            <person name="Chaudhuri R.R."/>
            <person name="La Ragione R."/>
            <person name="Hildebrand F."/>
            <person name="Pallen M.J."/>
        </authorList>
    </citation>
    <scope>NUCLEOTIDE SEQUENCE</scope>
    <source>
        <strain evidence="4">ChiBcec16-1751</strain>
    </source>
</reference>
<dbReference type="InterPro" id="IPR051257">
    <property type="entry name" value="Diverse_CBS-Domain"/>
</dbReference>
<dbReference type="PROSITE" id="PS51371">
    <property type="entry name" value="CBS"/>
    <property type="match status" value="1"/>
</dbReference>
<dbReference type="Proteomes" id="UP000886741">
    <property type="component" value="Unassembled WGS sequence"/>
</dbReference>
<name>A0A9D1F906_9FIRM</name>
<dbReference type="EMBL" id="DVJJ01000050">
    <property type="protein sequence ID" value="HIS64320.1"/>
    <property type="molecule type" value="Genomic_DNA"/>
</dbReference>
<dbReference type="SUPFAM" id="SSF54631">
    <property type="entry name" value="CBS-domain pair"/>
    <property type="match status" value="1"/>
</dbReference>
<reference evidence="4" key="1">
    <citation type="submission" date="2020-10" db="EMBL/GenBank/DDBJ databases">
        <authorList>
            <person name="Gilroy R."/>
        </authorList>
    </citation>
    <scope>NUCLEOTIDE SEQUENCE</scope>
    <source>
        <strain evidence="4">ChiBcec16-1751</strain>
    </source>
</reference>
<dbReference type="PANTHER" id="PTHR43080:SF26">
    <property type="entry name" value="REGULATORY PROTEIN"/>
    <property type="match status" value="1"/>
</dbReference>
<dbReference type="CDD" id="cd09834">
    <property type="entry name" value="CBS_pair_bac"/>
    <property type="match status" value="1"/>
</dbReference>
<evidence type="ECO:0000313" key="4">
    <source>
        <dbReference type="EMBL" id="HIS64320.1"/>
    </source>
</evidence>
<dbReference type="Pfam" id="PF00571">
    <property type="entry name" value="CBS"/>
    <property type="match status" value="2"/>
</dbReference>
<dbReference type="InterPro" id="IPR000644">
    <property type="entry name" value="CBS_dom"/>
</dbReference>
<keyword evidence="1 2" id="KW-0129">CBS domain</keyword>
<protein>
    <submittedName>
        <fullName evidence="4">CBS domain-containing protein</fullName>
    </submittedName>
</protein>
<organism evidence="4 5">
    <name type="scientific">Candidatus Avoscillospira avistercoris</name>
    <dbReference type="NCBI Taxonomy" id="2840707"/>
    <lineage>
        <taxon>Bacteria</taxon>
        <taxon>Bacillati</taxon>
        <taxon>Bacillota</taxon>
        <taxon>Clostridia</taxon>
        <taxon>Eubacteriales</taxon>
        <taxon>Oscillospiraceae</taxon>
        <taxon>Oscillospiraceae incertae sedis</taxon>
        <taxon>Candidatus Avoscillospira</taxon>
    </lineage>
</organism>
<proteinExistence type="predicted"/>
<comment type="caution">
    <text evidence="4">The sequence shown here is derived from an EMBL/GenBank/DDBJ whole genome shotgun (WGS) entry which is preliminary data.</text>
</comment>
<evidence type="ECO:0000256" key="2">
    <source>
        <dbReference type="PROSITE-ProRule" id="PRU00703"/>
    </source>
</evidence>
<dbReference type="PANTHER" id="PTHR43080">
    <property type="entry name" value="CBS DOMAIN-CONTAINING PROTEIN CBSX3, MITOCHONDRIAL"/>
    <property type="match status" value="1"/>
</dbReference>
<gene>
    <name evidence="4" type="ORF">IAA83_02980</name>
</gene>
<feature type="domain" description="CBS" evidence="3">
    <location>
        <begin position="7"/>
        <end position="67"/>
    </location>
</feature>
<accession>A0A9D1F906</accession>
<dbReference type="InterPro" id="IPR046342">
    <property type="entry name" value="CBS_dom_sf"/>
</dbReference>
<sequence length="142" mass="16163">MNILFFLTPKATCSYLEEDDTLRQALERMEQCGYSALPILRKDGTYCGTLTEGDLLWALKKLCVMDIKQTESHNIMEIAHRRDNSAVSVTTNIEDLVTKATDQNFVPVIDDRQAFIGIVTRKAILQYCLKNFFVHTKQEAAV</sequence>
<dbReference type="AlphaFoldDB" id="A0A9D1F906"/>
<evidence type="ECO:0000256" key="1">
    <source>
        <dbReference type="ARBA" id="ARBA00023122"/>
    </source>
</evidence>
<dbReference type="Gene3D" id="3.10.580.10">
    <property type="entry name" value="CBS-domain"/>
    <property type="match status" value="1"/>
</dbReference>
<evidence type="ECO:0000313" key="5">
    <source>
        <dbReference type="Proteomes" id="UP000886741"/>
    </source>
</evidence>
<evidence type="ECO:0000259" key="3">
    <source>
        <dbReference type="PROSITE" id="PS51371"/>
    </source>
</evidence>